<keyword evidence="4" id="KW-0564">Palmitate</keyword>
<dbReference type="InterPro" id="IPR014756">
    <property type="entry name" value="Ig_E-set"/>
</dbReference>
<dbReference type="EMBL" id="AFYH01170714">
    <property type="status" value="NOT_ANNOTATED_CDS"/>
    <property type="molecule type" value="Genomic_DNA"/>
</dbReference>
<dbReference type="EMBL" id="AFYH01170718">
    <property type="status" value="NOT_ANNOTATED_CDS"/>
    <property type="molecule type" value="Genomic_DNA"/>
</dbReference>
<evidence type="ECO:0000256" key="11">
    <source>
        <dbReference type="ARBA" id="ARBA00041651"/>
    </source>
</evidence>
<keyword evidence="5" id="KW-0417">Keratinization</keyword>
<evidence type="ECO:0000256" key="7">
    <source>
        <dbReference type="ARBA" id="ARBA00023315"/>
    </source>
</evidence>
<keyword evidence="18" id="KW-1185">Reference proteome</keyword>
<dbReference type="InterPro" id="IPR008958">
    <property type="entry name" value="Transglutaminase_C"/>
</dbReference>
<accession>H2ZVF0</accession>
<dbReference type="GO" id="GO:0016020">
    <property type="term" value="C:membrane"/>
    <property type="evidence" value="ECO:0007669"/>
    <property type="project" value="UniProtKB-SubCell"/>
</dbReference>
<dbReference type="PANTHER" id="PTHR11590">
    <property type="entry name" value="PROTEIN-GLUTAMINE GAMMA-GLUTAMYLTRANSFERASE"/>
    <property type="match status" value="1"/>
</dbReference>
<protein>
    <recommendedName>
        <fullName evidence="10">Protein-glutamine gamma-glutamyltransferase K</fullName>
        <ecNumber evidence="8">2.3.2.13</ecNumber>
    </recommendedName>
    <alternativeName>
        <fullName evidence="13">Epidermal TGase</fullName>
    </alternativeName>
    <alternativeName>
        <fullName evidence="12">Transglutaminase K</fullName>
    </alternativeName>
    <alternativeName>
        <fullName evidence="11">Transglutaminase-1</fullName>
    </alternativeName>
</protein>
<dbReference type="InterPro" id="IPR023608">
    <property type="entry name" value="Transglutaminase_animal"/>
</dbReference>
<keyword evidence="7" id="KW-0808">Transferase</keyword>
<comment type="similarity">
    <text evidence="2">Belongs to the transglutaminase superfamily. Transglutaminase family.</text>
</comment>
<comment type="subunit">
    <text evidence="9">Interacts with PLAAT4.</text>
</comment>
<keyword evidence="15" id="KW-0106">Calcium</keyword>
<dbReference type="GeneTree" id="ENSGT01050000244939"/>
<dbReference type="GO" id="GO:0031424">
    <property type="term" value="P:keratinization"/>
    <property type="evidence" value="ECO:0007669"/>
    <property type="project" value="UniProtKB-KW"/>
</dbReference>
<dbReference type="AlphaFoldDB" id="H2ZVF0"/>
<dbReference type="Bgee" id="ENSLACG00000001229">
    <property type="expression patterns" value="Expressed in pectoral fin and 4 other cell types or tissues"/>
</dbReference>
<reference evidence="17" key="3">
    <citation type="submission" date="2025-09" db="UniProtKB">
        <authorList>
            <consortium name="Ensembl"/>
        </authorList>
    </citation>
    <scope>IDENTIFICATION</scope>
</reference>
<reference evidence="17" key="2">
    <citation type="submission" date="2025-08" db="UniProtKB">
        <authorList>
            <consortium name="Ensembl"/>
        </authorList>
    </citation>
    <scope>IDENTIFICATION</scope>
</reference>
<evidence type="ECO:0000259" key="16">
    <source>
        <dbReference type="SMART" id="SM00460"/>
    </source>
</evidence>
<evidence type="ECO:0000256" key="5">
    <source>
        <dbReference type="ARBA" id="ARBA00023249"/>
    </source>
</evidence>
<dbReference type="Gene3D" id="2.60.40.10">
    <property type="entry name" value="Immunoglobulins"/>
    <property type="match status" value="3"/>
</dbReference>
<evidence type="ECO:0000256" key="3">
    <source>
        <dbReference type="ARBA" id="ARBA00022553"/>
    </source>
</evidence>
<dbReference type="PIRSF" id="PIRSF000459">
    <property type="entry name" value="TGM_EBP42"/>
    <property type="match status" value="1"/>
</dbReference>
<dbReference type="FunFam" id="2.60.40.10:FF:000171">
    <property type="entry name" value="protein-glutamine gamma-glutamyltransferase 6"/>
    <property type="match status" value="1"/>
</dbReference>
<name>H2ZVF0_LATCH</name>
<evidence type="ECO:0000256" key="4">
    <source>
        <dbReference type="ARBA" id="ARBA00023139"/>
    </source>
</evidence>
<dbReference type="EMBL" id="AFYH01170716">
    <property type="status" value="NOT_ANNOTATED_CDS"/>
    <property type="molecule type" value="Genomic_DNA"/>
</dbReference>
<dbReference type="InterPro" id="IPR036238">
    <property type="entry name" value="Transglutaminase_C_sf"/>
</dbReference>
<keyword evidence="7" id="KW-0012">Acyltransferase</keyword>
<feature type="binding site" evidence="15">
    <location>
        <position position="443"/>
    </location>
    <ligand>
        <name>Ca(2+)</name>
        <dbReference type="ChEBI" id="CHEBI:29108"/>
    </ligand>
</feature>
<evidence type="ECO:0000256" key="10">
    <source>
        <dbReference type="ARBA" id="ARBA00040559"/>
    </source>
</evidence>
<feature type="domain" description="Transglutaminase-like" evidence="16">
    <location>
        <begin position="308"/>
        <end position="390"/>
    </location>
</feature>
<dbReference type="Pfam" id="PF00927">
    <property type="entry name" value="Transglut_C"/>
    <property type="match status" value="1"/>
</dbReference>
<dbReference type="EMBL" id="AFYH01170715">
    <property type="status" value="NOT_ANNOTATED_CDS"/>
    <property type="molecule type" value="Genomic_DNA"/>
</dbReference>
<dbReference type="Gene3D" id="3.90.260.10">
    <property type="entry name" value="Transglutaminase-like"/>
    <property type="match status" value="1"/>
</dbReference>
<comment type="cofactor">
    <cofactor evidence="15">
        <name>Ca(2+)</name>
        <dbReference type="ChEBI" id="CHEBI:29108"/>
    </cofactor>
    <text evidence="15">Binds 1 Ca(2+) ion per subunit.</text>
</comment>
<evidence type="ECO:0000256" key="15">
    <source>
        <dbReference type="PIRSR" id="PIRSR000459-2"/>
    </source>
</evidence>
<evidence type="ECO:0000256" key="12">
    <source>
        <dbReference type="ARBA" id="ARBA00041726"/>
    </source>
</evidence>
<feature type="binding site" evidence="15">
    <location>
        <position position="492"/>
    </location>
    <ligand>
        <name>Ca(2+)</name>
        <dbReference type="ChEBI" id="CHEBI:29108"/>
    </ligand>
</feature>
<evidence type="ECO:0000256" key="1">
    <source>
        <dbReference type="ARBA" id="ARBA00004635"/>
    </source>
</evidence>
<gene>
    <name evidence="17" type="primary">LOC102355065</name>
</gene>
<dbReference type="SUPFAM" id="SSF49309">
    <property type="entry name" value="Transglutaminase, two C-terminal domains"/>
    <property type="match status" value="2"/>
</dbReference>
<evidence type="ECO:0000313" key="17">
    <source>
        <dbReference type="Ensembl" id="ENSLACP00000001371.1"/>
    </source>
</evidence>
<feature type="binding site" evidence="15">
    <location>
        <position position="497"/>
    </location>
    <ligand>
        <name>Ca(2+)</name>
        <dbReference type="ChEBI" id="CHEBI:29108"/>
    </ligand>
</feature>
<proteinExistence type="inferred from homology"/>
<dbReference type="InterPro" id="IPR001102">
    <property type="entry name" value="Transglutaminase_N"/>
</dbReference>
<dbReference type="PANTHER" id="PTHR11590:SF49">
    <property type="entry name" value="PROTEIN-GLUTAMINE GAMMA-GLUTAMYLTRANSFERASE K"/>
    <property type="match status" value="1"/>
</dbReference>
<dbReference type="Ensembl" id="ENSLACT00000001383.1">
    <property type="protein sequence ID" value="ENSLACP00000001371.1"/>
    <property type="gene ID" value="ENSLACG00000001229.1"/>
</dbReference>
<dbReference type="EMBL" id="AFYH01170717">
    <property type="status" value="NOT_ANNOTATED_CDS"/>
    <property type="molecule type" value="Genomic_DNA"/>
</dbReference>
<feature type="binding site" evidence="15">
    <location>
        <position position="445"/>
    </location>
    <ligand>
        <name>Ca(2+)</name>
        <dbReference type="ChEBI" id="CHEBI:29108"/>
    </ligand>
</feature>
<dbReference type="Proteomes" id="UP000008672">
    <property type="component" value="Unassembled WGS sequence"/>
</dbReference>
<keyword evidence="3" id="KW-0597">Phosphoprotein</keyword>
<dbReference type="InterPro" id="IPR013783">
    <property type="entry name" value="Ig-like_fold"/>
</dbReference>
<dbReference type="EC" id="2.3.2.13" evidence="8"/>
<reference evidence="18" key="1">
    <citation type="submission" date="2011-08" db="EMBL/GenBank/DDBJ databases">
        <title>The draft genome of Latimeria chalumnae.</title>
        <authorList>
            <person name="Di Palma F."/>
            <person name="Alfoldi J."/>
            <person name="Johnson J."/>
            <person name="Berlin A."/>
            <person name="Gnerre S."/>
            <person name="Jaffe D."/>
            <person name="MacCallum I."/>
            <person name="Young S."/>
            <person name="Walker B.J."/>
            <person name="Lander E."/>
            <person name="Lindblad-Toh K."/>
        </authorList>
    </citation>
    <scope>NUCLEOTIDE SEQUENCE [LARGE SCALE GENOMIC DNA]</scope>
    <source>
        <strain evidence="18">Wild caught</strain>
    </source>
</reference>
<comment type="function">
    <text evidence="14">Catalyzes the cross-linking of proteins and the conjugation of polyamines to proteins. Responsible for cross-linking epidermal proteins during formation of the stratum corneum. Involved in cell proliferation.</text>
</comment>
<organism evidence="17 18">
    <name type="scientific">Latimeria chalumnae</name>
    <name type="common">Coelacanth</name>
    <dbReference type="NCBI Taxonomy" id="7897"/>
    <lineage>
        <taxon>Eukaryota</taxon>
        <taxon>Metazoa</taxon>
        <taxon>Chordata</taxon>
        <taxon>Craniata</taxon>
        <taxon>Vertebrata</taxon>
        <taxon>Euteleostomi</taxon>
        <taxon>Coelacanthiformes</taxon>
        <taxon>Coelacanthidae</taxon>
        <taxon>Latimeria</taxon>
    </lineage>
</organism>
<dbReference type="InterPro" id="IPR038765">
    <property type="entry name" value="Papain-like_cys_pep_sf"/>
</dbReference>
<dbReference type="HOGENOM" id="CLU_013435_0_2_1"/>
<dbReference type="SMART" id="SM00460">
    <property type="entry name" value="TGc"/>
    <property type="match status" value="1"/>
</dbReference>
<dbReference type="InterPro" id="IPR036985">
    <property type="entry name" value="Transglutaminase-like_sf"/>
</dbReference>
<evidence type="ECO:0000313" key="18">
    <source>
        <dbReference type="Proteomes" id="UP000008672"/>
    </source>
</evidence>
<dbReference type="InterPro" id="IPR050779">
    <property type="entry name" value="Transglutaminase"/>
</dbReference>
<dbReference type="SUPFAM" id="SSF54001">
    <property type="entry name" value="Cysteine proteinases"/>
    <property type="match status" value="1"/>
</dbReference>
<evidence type="ECO:0000256" key="2">
    <source>
        <dbReference type="ARBA" id="ARBA00005968"/>
    </source>
</evidence>
<dbReference type="Pfam" id="PF00868">
    <property type="entry name" value="Transglut_N"/>
    <property type="match status" value="1"/>
</dbReference>
<sequence length="686" mass="78131">MSGSRFEEKKRALDSNVQTLEEVQPIILKRVRRDSGPSAVGENILTVKSINLLKGKEEINKKSHHTDEFEYDELIVRRGQSFHIKLELSRPFNPEADKLLLEMHLVGPKPQFGKGTLAIVRLVQELDPKSWSMKIVKVSDRVLTLKVNSSPEAPIGRYQLIVKSLTLNEEFRTKHNPDDDIYILFNPWCKADTVYMEDEERRKEYVLNDTGKLYRGMQRWIGASDWNFGQFDQGILEACFFLLDKGKMPHAGRGDPISMVRVVSAMINSADDDGVLVGNWSGDYSDGITPMAWGGSVEILLGYYSTGGEPVSFGQCWVFSGLTTTVLRCFGIPTRSVTNFDSAHDTDVSLSMDTYYDEDMEEIRDLNSDSVCLRDSNCWPFWHLPWCRTPNYQQPVATYLYVHTNHFLFSKGTYCCGPASLRAIKNGLVFLKYDAPFIFAEVNCDRIYWQRKADGTFEKFDVVKNAVGHKISTKAVGSDEREDITHLYKYQEGSEEERISVQTACQYGTKPNLYRKDDAANDVTADIKAEDKIQIGSDVMLKISLGNRSMDKRTVSLFVQSSAILYTGVNKGTFKREQEEIVLGPCEVKEMVKMLKFEEYDDHLVEHGSFMFTILGRVKETKQVFVKQDHACLSSSSLKIMILGQAEVDREVQAKFEFTNSQTRRIRNVQLRIEGPGLQKPKTIYI</sequence>
<keyword evidence="6" id="KW-0449">Lipoprotein</keyword>
<dbReference type="SUPFAM" id="SSF81296">
    <property type="entry name" value="E set domains"/>
    <property type="match status" value="1"/>
</dbReference>
<dbReference type="FunFam" id="3.90.260.10:FF:000002">
    <property type="entry name" value="Erythrocyte membrane protein band 4.2"/>
    <property type="match status" value="1"/>
</dbReference>
<evidence type="ECO:0000256" key="14">
    <source>
        <dbReference type="ARBA" id="ARBA00045815"/>
    </source>
</evidence>
<comment type="subcellular location">
    <subcellularLocation>
        <location evidence="1">Membrane</location>
        <topology evidence="1">Lipid-anchor</topology>
    </subcellularLocation>
</comment>
<dbReference type="InterPro" id="IPR002931">
    <property type="entry name" value="Transglutaminase-like"/>
</dbReference>
<evidence type="ECO:0000256" key="9">
    <source>
        <dbReference type="ARBA" id="ARBA00038573"/>
    </source>
</evidence>
<dbReference type="GO" id="GO:0003810">
    <property type="term" value="F:protein-glutamine gamma-glutamyltransferase activity"/>
    <property type="evidence" value="ECO:0007669"/>
    <property type="project" value="UniProtKB-EC"/>
</dbReference>
<evidence type="ECO:0000256" key="6">
    <source>
        <dbReference type="ARBA" id="ARBA00023288"/>
    </source>
</evidence>
<evidence type="ECO:0000256" key="8">
    <source>
        <dbReference type="ARBA" id="ARBA00024222"/>
    </source>
</evidence>
<dbReference type="GO" id="GO:0046872">
    <property type="term" value="F:metal ion binding"/>
    <property type="evidence" value="ECO:0007669"/>
    <property type="project" value="UniProtKB-KW"/>
</dbReference>
<dbReference type="EMBL" id="AFYH01170720">
    <property type="status" value="NOT_ANNOTATED_CDS"/>
    <property type="molecule type" value="Genomic_DNA"/>
</dbReference>
<keyword evidence="15" id="KW-0479">Metal-binding</keyword>
<dbReference type="EMBL" id="AFYH01170719">
    <property type="status" value="NOT_ANNOTATED_CDS"/>
    <property type="molecule type" value="Genomic_DNA"/>
</dbReference>
<evidence type="ECO:0000256" key="13">
    <source>
        <dbReference type="ARBA" id="ARBA00043229"/>
    </source>
</evidence>